<dbReference type="PANTHER" id="PTHR30055:SF235">
    <property type="entry name" value="TRANSCRIPTIONAL REGULATORY PROTEIN"/>
    <property type="match status" value="1"/>
</dbReference>
<name>A0A9X4RFB1_9ACTN</name>
<dbReference type="InterPro" id="IPR009057">
    <property type="entry name" value="Homeodomain-like_sf"/>
</dbReference>
<protein>
    <submittedName>
        <fullName evidence="4">TetR family transcriptional regulator</fullName>
    </submittedName>
</protein>
<keyword evidence="1 2" id="KW-0238">DNA-binding</keyword>
<comment type="caution">
    <text evidence="4">The sequence shown here is derived from an EMBL/GenBank/DDBJ whole genome shotgun (WGS) entry which is preliminary data.</text>
</comment>
<evidence type="ECO:0000313" key="5">
    <source>
        <dbReference type="Proteomes" id="UP001152755"/>
    </source>
</evidence>
<sequence length="216" mass="23084">MPSSEDARGALIDVAERLFAERGIDGVSMRDVAAAAGQRNNSAVAYHFGGRDGLVLAVLRRRMGEINTARRALLADVDARGRGNEVRALVEVALVPLADYVRSTEEVSHYAQFLARVAPAVDFSTGGFADVSDANAEVLARLTRVLDHLDRRTAVERIDLMFSMAVAALAVFEQRKTAGIPVVAASFDQTVAHVLDMSVGALLAPESRRGPTPPSC</sequence>
<evidence type="ECO:0000256" key="2">
    <source>
        <dbReference type="PROSITE-ProRule" id="PRU00335"/>
    </source>
</evidence>
<dbReference type="InterPro" id="IPR050109">
    <property type="entry name" value="HTH-type_TetR-like_transc_reg"/>
</dbReference>
<dbReference type="SUPFAM" id="SSF46689">
    <property type="entry name" value="Homeodomain-like"/>
    <property type="match status" value="1"/>
</dbReference>
<dbReference type="AlphaFoldDB" id="A0A9X4RFB1"/>
<dbReference type="GO" id="GO:0000976">
    <property type="term" value="F:transcription cis-regulatory region binding"/>
    <property type="evidence" value="ECO:0007669"/>
    <property type="project" value="TreeGrafter"/>
</dbReference>
<keyword evidence="5" id="KW-1185">Reference proteome</keyword>
<dbReference type="EMBL" id="JANRHA010000013">
    <property type="protein sequence ID" value="MDG3016448.1"/>
    <property type="molecule type" value="Genomic_DNA"/>
</dbReference>
<dbReference type="GO" id="GO:0003700">
    <property type="term" value="F:DNA-binding transcription factor activity"/>
    <property type="evidence" value="ECO:0007669"/>
    <property type="project" value="TreeGrafter"/>
</dbReference>
<accession>A0A9X4RFB1</accession>
<dbReference type="PROSITE" id="PS50977">
    <property type="entry name" value="HTH_TETR_2"/>
    <property type="match status" value="1"/>
</dbReference>
<dbReference type="InterPro" id="IPR001647">
    <property type="entry name" value="HTH_TetR"/>
</dbReference>
<dbReference type="Pfam" id="PF00440">
    <property type="entry name" value="TetR_N"/>
    <property type="match status" value="1"/>
</dbReference>
<evidence type="ECO:0000313" key="4">
    <source>
        <dbReference type="EMBL" id="MDG3016448.1"/>
    </source>
</evidence>
<dbReference type="Gene3D" id="1.10.357.10">
    <property type="entry name" value="Tetracycline Repressor, domain 2"/>
    <property type="match status" value="1"/>
</dbReference>
<reference evidence="4" key="1">
    <citation type="submission" date="2022-08" db="EMBL/GenBank/DDBJ databases">
        <title>Genome analysis of Corynebacteriales strain.</title>
        <authorList>
            <person name="Lee S.D."/>
        </authorList>
    </citation>
    <scope>NUCLEOTIDE SEQUENCE</scope>
    <source>
        <strain evidence="4">D3-21</strain>
    </source>
</reference>
<dbReference type="Proteomes" id="UP001152755">
    <property type="component" value="Unassembled WGS sequence"/>
</dbReference>
<evidence type="ECO:0000256" key="1">
    <source>
        <dbReference type="ARBA" id="ARBA00023125"/>
    </source>
</evidence>
<dbReference type="PANTHER" id="PTHR30055">
    <property type="entry name" value="HTH-TYPE TRANSCRIPTIONAL REGULATOR RUTR"/>
    <property type="match status" value="1"/>
</dbReference>
<proteinExistence type="predicted"/>
<feature type="DNA-binding region" description="H-T-H motif" evidence="2">
    <location>
        <begin position="29"/>
        <end position="48"/>
    </location>
</feature>
<gene>
    <name evidence="4" type="ORF">NVS88_17980</name>
</gene>
<evidence type="ECO:0000259" key="3">
    <source>
        <dbReference type="PROSITE" id="PS50977"/>
    </source>
</evidence>
<feature type="domain" description="HTH tetR-type" evidence="3">
    <location>
        <begin position="5"/>
        <end position="66"/>
    </location>
</feature>
<dbReference type="RefSeq" id="WP_277830600.1">
    <property type="nucleotide sequence ID" value="NZ_JAAIVF010000001.1"/>
</dbReference>
<organism evidence="4 5">
    <name type="scientific">Speluncibacter jeojiensis</name>
    <dbReference type="NCBI Taxonomy" id="2710754"/>
    <lineage>
        <taxon>Bacteria</taxon>
        <taxon>Bacillati</taxon>
        <taxon>Actinomycetota</taxon>
        <taxon>Actinomycetes</taxon>
        <taxon>Mycobacteriales</taxon>
        <taxon>Speluncibacteraceae</taxon>
        <taxon>Speluncibacter</taxon>
    </lineage>
</organism>